<evidence type="ECO:0000259" key="1">
    <source>
        <dbReference type="Pfam" id="PF03259"/>
    </source>
</evidence>
<feature type="domain" description="Roadblock/LAMTOR2" evidence="1">
    <location>
        <begin position="10"/>
        <end position="62"/>
    </location>
</feature>
<keyword evidence="3" id="KW-1185">Reference proteome</keyword>
<dbReference type="Proteomes" id="UP001499987">
    <property type="component" value="Unassembled WGS sequence"/>
</dbReference>
<accession>A0ABP4EU54</accession>
<name>A0ABP4EU54_9ACTN</name>
<organism evidence="2 3">
    <name type="scientific">Kitasatospora arboriphila</name>
    <dbReference type="NCBI Taxonomy" id="258052"/>
    <lineage>
        <taxon>Bacteria</taxon>
        <taxon>Bacillati</taxon>
        <taxon>Actinomycetota</taxon>
        <taxon>Actinomycetes</taxon>
        <taxon>Kitasatosporales</taxon>
        <taxon>Streptomycetaceae</taxon>
        <taxon>Kitasatospora</taxon>
    </lineage>
</organism>
<dbReference type="SUPFAM" id="SSF103196">
    <property type="entry name" value="Roadblock/LC7 domain"/>
    <property type="match status" value="1"/>
</dbReference>
<evidence type="ECO:0000313" key="2">
    <source>
        <dbReference type="EMBL" id="GAA1121923.1"/>
    </source>
</evidence>
<dbReference type="InterPro" id="IPR004942">
    <property type="entry name" value="Roadblock/LAMTOR2_dom"/>
</dbReference>
<gene>
    <name evidence="2" type="ORF">GCM10009663_71810</name>
</gene>
<evidence type="ECO:0000313" key="3">
    <source>
        <dbReference type="Proteomes" id="UP001499987"/>
    </source>
</evidence>
<dbReference type="Pfam" id="PF03259">
    <property type="entry name" value="Robl_LC7"/>
    <property type="match status" value="1"/>
</dbReference>
<dbReference type="RefSeq" id="WP_344627939.1">
    <property type="nucleotide sequence ID" value="NZ_BAAALD010000128.1"/>
</dbReference>
<proteinExistence type="predicted"/>
<sequence>MAADTVAAHPESAAALSAVMLGLGRRTAAEAGLGGLRDVVTRCTGGYVVVLVVSERALLMILGDEGPDIAGLHRESPASIRRPSELLRMAPAF</sequence>
<protein>
    <recommendedName>
        <fullName evidence="1">Roadblock/LAMTOR2 domain-containing protein</fullName>
    </recommendedName>
</protein>
<dbReference type="Gene3D" id="3.30.450.30">
    <property type="entry name" value="Dynein light chain 2a, cytoplasmic"/>
    <property type="match status" value="1"/>
</dbReference>
<comment type="caution">
    <text evidence="2">The sequence shown here is derived from an EMBL/GenBank/DDBJ whole genome shotgun (WGS) entry which is preliminary data.</text>
</comment>
<reference evidence="3" key="1">
    <citation type="journal article" date="2019" name="Int. J. Syst. Evol. Microbiol.">
        <title>The Global Catalogue of Microorganisms (GCM) 10K type strain sequencing project: providing services to taxonomists for standard genome sequencing and annotation.</title>
        <authorList>
            <consortium name="The Broad Institute Genomics Platform"/>
            <consortium name="The Broad Institute Genome Sequencing Center for Infectious Disease"/>
            <person name="Wu L."/>
            <person name="Ma J."/>
        </authorList>
    </citation>
    <scope>NUCLEOTIDE SEQUENCE [LARGE SCALE GENOMIC DNA]</scope>
    <source>
        <strain evidence="3">JCM 13002</strain>
    </source>
</reference>
<dbReference type="EMBL" id="BAAALD010000128">
    <property type="protein sequence ID" value="GAA1121923.1"/>
    <property type="molecule type" value="Genomic_DNA"/>
</dbReference>